<evidence type="ECO:0000313" key="1">
    <source>
        <dbReference type="EMBL" id="WAJ26450.1"/>
    </source>
</evidence>
<gene>
    <name evidence="1" type="ORF">OXU80_16365</name>
</gene>
<keyword evidence="2" id="KW-1185">Reference proteome</keyword>
<accession>A0ACD4NI13</accession>
<organism evidence="1 2">
    <name type="scientific">Antarcticirhabdus aurantiaca</name>
    <dbReference type="NCBI Taxonomy" id="2606717"/>
    <lineage>
        <taxon>Bacteria</taxon>
        <taxon>Pseudomonadati</taxon>
        <taxon>Pseudomonadota</taxon>
        <taxon>Alphaproteobacteria</taxon>
        <taxon>Hyphomicrobiales</taxon>
        <taxon>Aurantimonadaceae</taxon>
        <taxon>Antarcticirhabdus</taxon>
    </lineage>
</organism>
<name>A0ACD4NI13_9HYPH</name>
<evidence type="ECO:0000313" key="2">
    <source>
        <dbReference type="Proteomes" id="UP001163223"/>
    </source>
</evidence>
<reference evidence="1" key="1">
    <citation type="submission" date="2022-11" db="EMBL/GenBank/DDBJ databases">
        <title>beta-Carotene-producing bacterium, Jeongeuplla avenae sp. nov., alleviates the salt stress of Arabidopsis seedlings.</title>
        <authorList>
            <person name="Jiang L."/>
            <person name="Lee J."/>
        </authorList>
    </citation>
    <scope>NUCLEOTIDE SEQUENCE</scope>
    <source>
        <strain evidence="1">DY_R2A_6</strain>
    </source>
</reference>
<protein>
    <submittedName>
        <fullName evidence="1">DUF6163 family protein</fullName>
    </submittedName>
</protein>
<dbReference type="Proteomes" id="UP001163223">
    <property type="component" value="Chromosome"/>
</dbReference>
<sequence>MSERGGQATRLERIDRARAWILRLGAVFLFVLTLEQWIRLVGVTDGPLGRFDLMPVGWRVASATLAVLYPVAGIGLWLLAPWGTVVWFLVAATLAVMSFGFPGTFGTDILGLAPHVACLLVLAGLRIARHRASRPVHGERRNTSH</sequence>
<proteinExistence type="predicted"/>
<dbReference type="EMBL" id="CP113520">
    <property type="protein sequence ID" value="WAJ26450.1"/>
    <property type="molecule type" value="Genomic_DNA"/>
</dbReference>